<dbReference type="Pfam" id="PF08240">
    <property type="entry name" value="ADH_N"/>
    <property type="match status" value="1"/>
</dbReference>
<comment type="caution">
    <text evidence="4">The sequence shown here is derived from an EMBL/GenBank/DDBJ whole genome shotgun (WGS) entry which is preliminary data.</text>
</comment>
<protein>
    <submittedName>
        <fullName evidence="4">Alcohol dehydrogenase</fullName>
    </submittedName>
</protein>
<dbReference type="InterPro" id="IPR050129">
    <property type="entry name" value="Zn_alcohol_dh"/>
</dbReference>
<proteinExistence type="predicted"/>
<evidence type="ECO:0000256" key="2">
    <source>
        <dbReference type="ARBA" id="ARBA00023002"/>
    </source>
</evidence>
<dbReference type="InterPro" id="IPR011032">
    <property type="entry name" value="GroES-like_sf"/>
</dbReference>
<dbReference type="AlphaFoldDB" id="A0A4Q2SWQ8"/>
<organism evidence="4 5">
    <name type="scientific">Nocardioides zhouii</name>
    <dbReference type="NCBI Taxonomy" id="1168729"/>
    <lineage>
        <taxon>Bacteria</taxon>
        <taxon>Bacillati</taxon>
        <taxon>Actinomycetota</taxon>
        <taxon>Actinomycetes</taxon>
        <taxon>Propionibacteriales</taxon>
        <taxon>Nocardioidaceae</taxon>
        <taxon>Nocardioides</taxon>
    </lineage>
</organism>
<evidence type="ECO:0000313" key="4">
    <source>
        <dbReference type="EMBL" id="RYC10545.1"/>
    </source>
</evidence>
<dbReference type="InterPro" id="IPR036291">
    <property type="entry name" value="NAD(P)-bd_dom_sf"/>
</dbReference>
<dbReference type="SMART" id="SM00829">
    <property type="entry name" value="PKS_ER"/>
    <property type="match status" value="1"/>
</dbReference>
<accession>A0A4Q2SWQ8</accession>
<reference evidence="4 5" key="1">
    <citation type="submission" date="2019-01" db="EMBL/GenBank/DDBJ databases">
        <title>Novel species of Nocardioides.</title>
        <authorList>
            <person name="Liu Q."/>
            <person name="X Y.-H."/>
        </authorList>
    </citation>
    <scope>NUCLEOTIDE SEQUENCE [LARGE SCALE GENOMIC DNA]</scope>
    <source>
        <strain evidence="4 5">HLT2-9</strain>
    </source>
</reference>
<evidence type="ECO:0000256" key="1">
    <source>
        <dbReference type="ARBA" id="ARBA00001947"/>
    </source>
</evidence>
<dbReference type="Gene3D" id="3.90.180.10">
    <property type="entry name" value="Medium-chain alcohol dehydrogenases, catalytic domain"/>
    <property type="match status" value="1"/>
</dbReference>
<sequence>MSDMLAARLHKIGDPMQLERVPTPEPRPTDVVVQVTACNIVPNLKNVLAIYAEWFPYLPLPQLPAIFGLDTSGVVSQVGEMVTNVKVGDRVYINPGVSCGGCRACKRGEGPNCDLYTFMGYFSFGKDGQKMFDAYPYGGLGEYMTAPQENCIKLPDTVSFEQGARFGYLGTAYSALKKAQVGPGRTVLIDGCSGTLGLGGVLNALAMGATKIFGTGRNAELLQDVKALAPDRIEVHAVGDGSLKDFVLEHNGGEGVDAVISTLGPGSPKETLLEALSTLARGGVLVDIGGMMEHPELDLFHMMCSQNSVIGSLWFTNGEAQEMSDLAGSGALDLSVLEHHVFPLEKINEALDDGLPARHGGFSNFIITPDQALLGS</sequence>
<evidence type="ECO:0000313" key="5">
    <source>
        <dbReference type="Proteomes" id="UP000291101"/>
    </source>
</evidence>
<dbReference type="InterPro" id="IPR013154">
    <property type="entry name" value="ADH-like_N"/>
</dbReference>
<evidence type="ECO:0000259" key="3">
    <source>
        <dbReference type="SMART" id="SM00829"/>
    </source>
</evidence>
<dbReference type="InterPro" id="IPR020843">
    <property type="entry name" value="ER"/>
</dbReference>
<dbReference type="PANTHER" id="PTHR43401">
    <property type="entry name" value="L-THREONINE 3-DEHYDROGENASE"/>
    <property type="match status" value="1"/>
</dbReference>
<dbReference type="SUPFAM" id="SSF50129">
    <property type="entry name" value="GroES-like"/>
    <property type="match status" value="1"/>
</dbReference>
<dbReference type="PANTHER" id="PTHR43401:SF5">
    <property type="entry name" value="ALCOHOL DEHYDROGENASE-RELATED"/>
    <property type="match status" value="1"/>
</dbReference>
<comment type="cofactor">
    <cofactor evidence="1">
        <name>Zn(2+)</name>
        <dbReference type="ChEBI" id="CHEBI:29105"/>
    </cofactor>
</comment>
<dbReference type="RefSeq" id="WP_129427147.1">
    <property type="nucleotide sequence ID" value="NZ_SDWV01000011.1"/>
</dbReference>
<dbReference type="Proteomes" id="UP000291101">
    <property type="component" value="Unassembled WGS sequence"/>
</dbReference>
<dbReference type="EMBL" id="SDWV01000011">
    <property type="protein sequence ID" value="RYC10545.1"/>
    <property type="molecule type" value="Genomic_DNA"/>
</dbReference>
<keyword evidence="5" id="KW-1185">Reference proteome</keyword>
<gene>
    <name evidence="4" type="ORF">EUA94_12160</name>
</gene>
<keyword evidence="2" id="KW-0560">Oxidoreductase</keyword>
<dbReference type="OrthoDB" id="3567264at2"/>
<dbReference type="InterPro" id="IPR013149">
    <property type="entry name" value="ADH-like_C"/>
</dbReference>
<dbReference type="GO" id="GO:0016491">
    <property type="term" value="F:oxidoreductase activity"/>
    <property type="evidence" value="ECO:0007669"/>
    <property type="project" value="UniProtKB-KW"/>
</dbReference>
<dbReference type="Pfam" id="PF00107">
    <property type="entry name" value="ADH_zinc_N"/>
    <property type="match status" value="1"/>
</dbReference>
<name>A0A4Q2SWQ8_9ACTN</name>
<dbReference type="SUPFAM" id="SSF51735">
    <property type="entry name" value="NAD(P)-binding Rossmann-fold domains"/>
    <property type="match status" value="1"/>
</dbReference>
<feature type="domain" description="Enoyl reductase (ER)" evidence="3">
    <location>
        <begin position="13"/>
        <end position="359"/>
    </location>
</feature>